<organism evidence="1 2">
    <name type="scientific">Araneus ventricosus</name>
    <name type="common">Orbweaver spider</name>
    <name type="synonym">Epeira ventricosa</name>
    <dbReference type="NCBI Taxonomy" id="182803"/>
    <lineage>
        <taxon>Eukaryota</taxon>
        <taxon>Metazoa</taxon>
        <taxon>Ecdysozoa</taxon>
        <taxon>Arthropoda</taxon>
        <taxon>Chelicerata</taxon>
        <taxon>Arachnida</taxon>
        <taxon>Araneae</taxon>
        <taxon>Araneomorphae</taxon>
        <taxon>Entelegynae</taxon>
        <taxon>Araneoidea</taxon>
        <taxon>Araneidae</taxon>
        <taxon>Araneus</taxon>
    </lineage>
</organism>
<sequence>MLAQLCICDLVCIIENDSLFFKCVDWQVCESLKSNSIILFLSLTRVVFPQRDPKDPCAAAQKEPWEVKLRHIKESFPYGHLPNWNLLSAIIKCGDDLRQELMAYQLLATLQVSKLVSKLLCVVIQGSNDP</sequence>
<protein>
    <submittedName>
        <fullName evidence="1">Phosphatidylinositol 4-kinase beta</fullName>
    </submittedName>
</protein>
<dbReference type="PROSITE" id="PS00915">
    <property type="entry name" value="PI3_4_KINASE_1"/>
    <property type="match status" value="1"/>
</dbReference>
<dbReference type="GO" id="GO:0004430">
    <property type="term" value="F:1-phosphatidylinositol 4-kinase activity"/>
    <property type="evidence" value="ECO:0007669"/>
    <property type="project" value="TreeGrafter"/>
</dbReference>
<comment type="caution">
    <text evidence="1">The sequence shown here is derived from an EMBL/GenBank/DDBJ whole genome shotgun (WGS) entry which is preliminary data.</text>
</comment>
<dbReference type="PANTHER" id="PTHR10048:SF22">
    <property type="entry name" value="PHOSPHATIDYLINOSITOL 4-KINASE BETA"/>
    <property type="match status" value="1"/>
</dbReference>
<keyword evidence="1" id="KW-0808">Transferase</keyword>
<dbReference type="EMBL" id="BGPR01002345">
    <property type="protein sequence ID" value="GBM71951.1"/>
    <property type="molecule type" value="Genomic_DNA"/>
</dbReference>
<dbReference type="InterPro" id="IPR015433">
    <property type="entry name" value="PI3/4_kinase"/>
</dbReference>
<dbReference type="GO" id="GO:0048015">
    <property type="term" value="P:phosphatidylinositol-mediated signaling"/>
    <property type="evidence" value="ECO:0007669"/>
    <property type="project" value="TreeGrafter"/>
</dbReference>
<keyword evidence="2" id="KW-1185">Reference proteome</keyword>
<keyword evidence="1" id="KW-0418">Kinase</keyword>
<dbReference type="OrthoDB" id="10264149at2759"/>
<dbReference type="InterPro" id="IPR018936">
    <property type="entry name" value="PI3/4_kinase_CS"/>
</dbReference>
<reference evidence="1 2" key="1">
    <citation type="journal article" date="2019" name="Sci. Rep.">
        <title>Orb-weaving spider Araneus ventricosus genome elucidates the spidroin gene catalogue.</title>
        <authorList>
            <person name="Kono N."/>
            <person name="Nakamura H."/>
            <person name="Ohtoshi R."/>
            <person name="Moran D.A.P."/>
            <person name="Shinohara A."/>
            <person name="Yoshida Y."/>
            <person name="Fujiwara M."/>
            <person name="Mori M."/>
            <person name="Tomita M."/>
            <person name="Arakawa K."/>
        </authorList>
    </citation>
    <scope>NUCLEOTIDE SEQUENCE [LARGE SCALE GENOMIC DNA]</scope>
</reference>
<dbReference type="GO" id="GO:0005737">
    <property type="term" value="C:cytoplasm"/>
    <property type="evidence" value="ECO:0007669"/>
    <property type="project" value="TreeGrafter"/>
</dbReference>
<evidence type="ECO:0000313" key="1">
    <source>
        <dbReference type="EMBL" id="GBM71951.1"/>
    </source>
</evidence>
<dbReference type="GO" id="GO:0016020">
    <property type="term" value="C:membrane"/>
    <property type="evidence" value="ECO:0007669"/>
    <property type="project" value="TreeGrafter"/>
</dbReference>
<evidence type="ECO:0000313" key="2">
    <source>
        <dbReference type="Proteomes" id="UP000499080"/>
    </source>
</evidence>
<dbReference type="GO" id="GO:0046854">
    <property type="term" value="P:phosphatidylinositol phosphate biosynthetic process"/>
    <property type="evidence" value="ECO:0007669"/>
    <property type="project" value="InterPro"/>
</dbReference>
<gene>
    <name evidence="1" type="primary">pi4kb</name>
    <name evidence="1" type="ORF">AVEN_163102_1</name>
</gene>
<dbReference type="Proteomes" id="UP000499080">
    <property type="component" value="Unassembled WGS sequence"/>
</dbReference>
<dbReference type="PANTHER" id="PTHR10048">
    <property type="entry name" value="PHOSPHATIDYLINOSITOL KINASE"/>
    <property type="match status" value="1"/>
</dbReference>
<proteinExistence type="predicted"/>
<name>A0A4Y2I2I2_ARAVE</name>
<dbReference type="AlphaFoldDB" id="A0A4Y2I2I2"/>
<accession>A0A4Y2I2I2</accession>